<name>A0A1Y6CSR0_9GAMM</name>
<dbReference type="EMBL" id="FXAM01000001">
    <property type="protein sequence ID" value="SMF93356.1"/>
    <property type="molecule type" value="Genomic_DNA"/>
</dbReference>
<dbReference type="GO" id="GO:0004713">
    <property type="term" value="F:protein tyrosine kinase activity"/>
    <property type="evidence" value="ECO:0007669"/>
    <property type="project" value="TreeGrafter"/>
</dbReference>
<dbReference type="RefSeq" id="WP_085209869.1">
    <property type="nucleotide sequence ID" value="NZ_FXAM01000001.1"/>
</dbReference>
<keyword evidence="5" id="KW-1185">Reference proteome</keyword>
<feature type="domain" description="Tyrosine-protein kinase G-rich" evidence="3">
    <location>
        <begin position="351"/>
        <end position="425"/>
    </location>
</feature>
<sequence length="475" mass="52524">MTYTQMFLILAARWRAVLAVFLGVVGLVAGLSWALPKTYTARASVLVDFKGVDPITGMILPGQLLTGYLATQVDIITSHAVALRVVDSLKLTEVPELVEKFDQETEGRGSVRDWVADRLVKYLDARPGRDSSVIAIEFSSTDPDFAAGVANAFARAYIQTNLDLRVDPARTQASWFEDQIKNLRGQVEAARQRLSEYQRRTGIVASDEKLDVENARLAELSSQWVIAQTQTYDIQTRQRQVAEAEAKGRLEELPDIQGNALIQNLKHALAQSEAKLAETADQLGPKHPVHQSARAERDSLKRKIAAEIQNVKGSLAHAAAQAQQRETQIEHALDRQKNRVLELKEGRDRAMVLTHEVENAERAYDSARQRTEQIRLESQRSQTEIAVLNSAVPPLWPSKPRLALNLAIGVVMGVLFGVACALLREVFDRRVRAEDDIGRGLGVPVLVSIAPGRTRRPALGFLQKPALPPRGGPYP</sequence>
<gene>
    <name evidence="4" type="ORF">SAMN02949497_0634</name>
</gene>
<reference evidence="4 5" key="1">
    <citation type="submission" date="2016-12" db="EMBL/GenBank/DDBJ databases">
        <authorList>
            <person name="Song W.-J."/>
            <person name="Kurnit D.M."/>
        </authorList>
    </citation>
    <scope>NUCLEOTIDE SEQUENCE [LARGE SCALE GENOMIC DNA]</scope>
    <source>
        <strain evidence="4 5">175</strain>
    </source>
</reference>
<proteinExistence type="predicted"/>
<dbReference type="PANTHER" id="PTHR32309:SF13">
    <property type="entry name" value="FERRIC ENTEROBACTIN TRANSPORT PROTEIN FEPE"/>
    <property type="match status" value="1"/>
</dbReference>
<organism evidence="4 5">
    <name type="scientific">Methylomagnum ishizawai</name>
    <dbReference type="NCBI Taxonomy" id="1760988"/>
    <lineage>
        <taxon>Bacteria</taxon>
        <taxon>Pseudomonadati</taxon>
        <taxon>Pseudomonadota</taxon>
        <taxon>Gammaproteobacteria</taxon>
        <taxon>Methylococcales</taxon>
        <taxon>Methylococcaceae</taxon>
        <taxon>Methylomagnum</taxon>
    </lineage>
</organism>
<dbReference type="OrthoDB" id="9775724at2"/>
<dbReference type="AlphaFoldDB" id="A0A1Y6CSR0"/>
<dbReference type="NCBIfam" id="TIGR03017">
    <property type="entry name" value="EpsF"/>
    <property type="match status" value="1"/>
</dbReference>
<evidence type="ECO:0000259" key="3">
    <source>
        <dbReference type="Pfam" id="PF13807"/>
    </source>
</evidence>
<feature type="transmembrane region" description="Helical" evidence="2">
    <location>
        <begin position="402"/>
        <end position="423"/>
    </location>
</feature>
<accession>A0A1Y6CSR0</accession>
<dbReference type="STRING" id="1760988.SAMN02949497_0634"/>
<feature type="coiled-coil region" evidence="1">
    <location>
        <begin position="262"/>
        <end position="377"/>
    </location>
</feature>
<keyword evidence="2" id="KW-0812">Transmembrane</keyword>
<dbReference type="Pfam" id="PF13807">
    <property type="entry name" value="GNVR"/>
    <property type="match status" value="1"/>
</dbReference>
<evidence type="ECO:0000256" key="1">
    <source>
        <dbReference type="SAM" id="Coils"/>
    </source>
</evidence>
<keyword evidence="1" id="KW-0175">Coiled coil</keyword>
<dbReference type="PANTHER" id="PTHR32309">
    <property type="entry name" value="TYROSINE-PROTEIN KINASE"/>
    <property type="match status" value="1"/>
</dbReference>
<dbReference type="Proteomes" id="UP000192923">
    <property type="component" value="Unassembled WGS sequence"/>
</dbReference>
<feature type="coiled-coil region" evidence="1">
    <location>
        <begin position="173"/>
        <end position="200"/>
    </location>
</feature>
<dbReference type="InterPro" id="IPR017468">
    <property type="entry name" value="Chain_len_reg_EpsF"/>
</dbReference>
<dbReference type="InterPro" id="IPR032807">
    <property type="entry name" value="GNVR"/>
</dbReference>
<evidence type="ECO:0000256" key="2">
    <source>
        <dbReference type="SAM" id="Phobius"/>
    </source>
</evidence>
<evidence type="ECO:0000313" key="4">
    <source>
        <dbReference type="EMBL" id="SMF93356.1"/>
    </source>
</evidence>
<dbReference type="GO" id="GO:0005886">
    <property type="term" value="C:plasma membrane"/>
    <property type="evidence" value="ECO:0007669"/>
    <property type="project" value="TreeGrafter"/>
</dbReference>
<dbReference type="InterPro" id="IPR050445">
    <property type="entry name" value="Bact_polysacc_biosynth/exp"/>
</dbReference>
<protein>
    <submittedName>
        <fullName evidence="4">Chain length determinant protein EpsF</fullName>
    </submittedName>
</protein>
<keyword evidence="2" id="KW-1133">Transmembrane helix</keyword>
<keyword evidence="2" id="KW-0472">Membrane</keyword>
<evidence type="ECO:0000313" key="5">
    <source>
        <dbReference type="Proteomes" id="UP000192923"/>
    </source>
</evidence>